<dbReference type="InterPro" id="IPR017396">
    <property type="entry name" value="TF_WRKY_IIc"/>
</dbReference>
<dbReference type="PIRSF" id="PIRSF038130">
    <property type="entry name" value="TF_WRKY_IIc"/>
    <property type="match status" value="1"/>
</dbReference>
<dbReference type="InterPro" id="IPR044810">
    <property type="entry name" value="WRKY_plant"/>
</dbReference>
<dbReference type="GO" id="GO:0043565">
    <property type="term" value="F:sequence-specific DNA binding"/>
    <property type="evidence" value="ECO:0007669"/>
    <property type="project" value="InterPro"/>
</dbReference>
<keyword evidence="3" id="KW-0805">Transcription regulation</keyword>
<dbReference type="GO" id="GO:0005634">
    <property type="term" value="C:nucleus"/>
    <property type="evidence" value="ECO:0007669"/>
    <property type="project" value="UniProtKB-SubCell"/>
</dbReference>
<feature type="compositionally biased region" description="Polar residues" evidence="7">
    <location>
        <begin position="96"/>
        <end position="110"/>
    </location>
</feature>
<dbReference type="PANTHER" id="PTHR31221:SF378">
    <property type="entry name" value="WRKY TRANSCRIPTION FACTOR 23-RELATED"/>
    <property type="match status" value="1"/>
</dbReference>
<dbReference type="InterPro" id="IPR003657">
    <property type="entry name" value="WRKY_dom"/>
</dbReference>
<protein>
    <submittedName>
        <fullName evidence="9">DNA-binding WRKY</fullName>
    </submittedName>
</protein>
<evidence type="ECO:0000256" key="5">
    <source>
        <dbReference type="ARBA" id="ARBA00023163"/>
    </source>
</evidence>
<dbReference type="OMA" id="DHANRRG"/>
<comment type="caution">
    <text evidence="9">The sequence shown here is derived from an EMBL/GenBank/DDBJ whole genome shotgun (WGS) entry which is preliminary data.</text>
</comment>
<dbReference type="InParanoid" id="A0A200QSZ5"/>
<dbReference type="Gene3D" id="2.20.25.80">
    <property type="entry name" value="WRKY domain"/>
    <property type="match status" value="1"/>
</dbReference>
<keyword evidence="6" id="KW-0539">Nucleus</keyword>
<feature type="domain" description="WRKY" evidence="8">
    <location>
        <begin position="172"/>
        <end position="237"/>
    </location>
</feature>
<dbReference type="PANTHER" id="PTHR31221">
    <property type="entry name" value="WRKY TRANSCRIPTION FACTOR PROTEIN 1-RELATED"/>
    <property type="match status" value="1"/>
</dbReference>
<proteinExistence type="inferred from homology"/>
<reference evidence="9 10" key="1">
    <citation type="journal article" date="2017" name="Mol. Plant">
        <title>The Genome of Medicinal Plant Macleaya cordata Provides New Insights into Benzylisoquinoline Alkaloids Metabolism.</title>
        <authorList>
            <person name="Liu X."/>
            <person name="Liu Y."/>
            <person name="Huang P."/>
            <person name="Ma Y."/>
            <person name="Qing Z."/>
            <person name="Tang Q."/>
            <person name="Cao H."/>
            <person name="Cheng P."/>
            <person name="Zheng Y."/>
            <person name="Yuan Z."/>
            <person name="Zhou Y."/>
            <person name="Liu J."/>
            <person name="Tang Z."/>
            <person name="Zhuo Y."/>
            <person name="Zhang Y."/>
            <person name="Yu L."/>
            <person name="Huang J."/>
            <person name="Yang P."/>
            <person name="Peng Q."/>
            <person name="Zhang J."/>
            <person name="Jiang W."/>
            <person name="Zhang Z."/>
            <person name="Lin K."/>
            <person name="Ro D.K."/>
            <person name="Chen X."/>
            <person name="Xiong X."/>
            <person name="Shang Y."/>
            <person name="Huang S."/>
            <person name="Zeng J."/>
        </authorList>
    </citation>
    <scope>NUCLEOTIDE SEQUENCE [LARGE SCALE GENOMIC DNA]</scope>
    <source>
        <strain evidence="10">cv. BLH2017</strain>
        <tissue evidence="9">Root</tissue>
    </source>
</reference>
<dbReference type="STRING" id="56857.A0A200QSZ5"/>
<organism evidence="9 10">
    <name type="scientific">Macleaya cordata</name>
    <name type="common">Five-seeded plume-poppy</name>
    <name type="synonym">Bocconia cordata</name>
    <dbReference type="NCBI Taxonomy" id="56857"/>
    <lineage>
        <taxon>Eukaryota</taxon>
        <taxon>Viridiplantae</taxon>
        <taxon>Streptophyta</taxon>
        <taxon>Embryophyta</taxon>
        <taxon>Tracheophyta</taxon>
        <taxon>Spermatophyta</taxon>
        <taxon>Magnoliopsida</taxon>
        <taxon>Ranunculales</taxon>
        <taxon>Papaveraceae</taxon>
        <taxon>Papaveroideae</taxon>
        <taxon>Macleaya</taxon>
    </lineage>
</organism>
<gene>
    <name evidence="9" type="ORF">BVC80_379g124</name>
</gene>
<evidence type="ECO:0000256" key="7">
    <source>
        <dbReference type="SAM" id="MobiDB-lite"/>
    </source>
</evidence>
<evidence type="ECO:0000256" key="2">
    <source>
        <dbReference type="ARBA" id="ARBA00008964"/>
    </source>
</evidence>
<dbReference type="SMART" id="SM00774">
    <property type="entry name" value="WRKY"/>
    <property type="match status" value="1"/>
</dbReference>
<dbReference type="FunCoup" id="A0A200QSZ5">
    <property type="interactions" value="21"/>
</dbReference>
<evidence type="ECO:0000256" key="1">
    <source>
        <dbReference type="ARBA" id="ARBA00004123"/>
    </source>
</evidence>
<keyword evidence="10" id="KW-1185">Reference proteome</keyword>
<feature type="region of interest" description="Disordered" evidence="7">
    <location>
        <begin position="273"/>
        <end position="292"/>
    </location>
</feature>
<dbReference type="PROSITE" id="PS50811">
    <property type="entry name" value="WRKY"/>
    <property type="match status" value="1"/>
</dbReference>
<dbReference type="Proteomes" id="UP000195402">
    <property type="component" value="Unassembled WGS sequence"/>
</dbReference>
<feature type="region of interest" description="Disordered" evidence="7">
    <location>
        <begin position="68"/>
        <end position="169"/>
    </location>
</feature>
<feature type="compositionally biased region" description="Pro residues" evidence="7">
    <location>
        <begin position="75"/>
        <end position="95"/>
    </location>
</feature>
<accession>A0A200QSZ5</accession>
<dbReference type="GO" id="GO:0003700">
    <property type="term" value="F:DNA-binding transcription factor activity"/>
    <property type="evidence" value="ECO:0007669"/>
    <property type="project" value="InterPro"/>
</dbReference>
<dbReference type="AlphaFoldDB" id="A0A200QSZ5"/>
<evidence type="ECO:0000259" key="8">
    <source>
        <dbReference type="PROSITE" id="PS50811"/>
    </source>
</evidence>
<dbReference type="OrthoDB" id="693960at2759"/>
<evidence type="ECO:0000256" key="4">
    <source>
        <dbReference type="ARBA" id="ARBA00023125"/>
    </source>
</evidence>
<dbReference type="EMBL" id="MVGT01001110">
    <property type="protein sequence ID" value="OVA13588.1"/>
    <property type="molecule type" value="Genomic_DNA"/>
</dbReference>
<keyword evidence="4 9" id="KW-0238">DNA-binding</keyword>
<comment type="subcellular location">
    <subcellularLocation>
        <location evidence="1">Nucleus</location>
    </subcellularLocation>
</comment>
<feature type="compositionally biased region" description="Polar residues" evidence="7">
    <location>
        <begin position="119"/>
        <end position="129"/>
    </location>
</feature>
<dbReference type="InterPro" id="IPR036576">
    <property type="entry name" value="WRKY_dom_sf"/>
</dbReference>
<dbReference type="FunFam" id="2.20.25.80:FF:000003">
    <property type="entry name" value="WRKY transcription factor 57"/>
    <property type="match status" value="1"/>
</dbReference>
<evidence type="ECO:0000313" key="9">
    <source>
        <dbReference type="EMBL" id="OVA13588.1"/>
    </source>
</evidence>
<evidence type="ECO:0000256" key="6">
    <source>
        <dbReference type="ARBA" id="ARBA00023242"/>
    </source>
</evidence>
<dbReference type="SUPFAM" id="SSF118290">
    <property type="entry name" value="WRKY DNA-binding domain"/>
    <property type="match status" value="1"/>
</dbReference>
<evidence type="ECO:0000313" key="10">
    <source>
        <dbReference type="Proteomes" id="UP000195402"/>
    </source>
</evidence>
<dbReference type="Pfam" id="PF03106">
    <property type="entry name" value="WRKY"/>
    <property type="match status" value="1"/>
</dbReference>
<name>A0A200QSZ5_MACCD</name>
<feature type="compositionally biased region" description="Low complexity" evidence="7">
    <location>
        <begin position="273"/>
        <end position="284"/>
    </location>
</feature>
<keyword evidence="5" id="KW-0804">Transcription</keyword>
<evidence type="ECO:0000256" key="3">
    <source>
        <dbReference type="ARBA" id="ARBA00023015"/>
    </source>
</evidence>
<sequence>MERKQEAMEMENMMIGTTTSSFSDQIASSTNYPLSSIFDMPFEADQKGSSLGFMDLLGIQDLCPSIFDFLQQPPSSVPPPPHQPPPPTSSVPPPSLTETSEVLNFPATPNSSSISSSSTEATNDEQQTKAILEQDQEDQEKTKKQLKPNNNNKQNKNQKRQRQPRFAFMTKSEVDHLEDGYRWRKYGQKAVKNSPFPRSYYRCTSATCGVKKRVERSCDDPTIVVTTYEGQHTHPSPVMPRGGTTGIQPDSGSFGTSSATSSFVMPIHITTQTHRYQQQRQQQQSPYFYNLPPPLNFSTASSSSTSTSSASPTFLQAAERRFCTSSSSNSSLLRDHGLLQDIVPSDMRKEDH</sequence>
<comment type="similarity">
    <text evidence="2">Belongs to the WRKY group II-c family.</text>
</comment>